<accession>A0A0G0S4R4</accession>
<comment type="caution">
    <text evidence="2">The sequence shown here is derived from an EMBL/GenBank/DDBJ whole genome shotgun (WGS) entry which is preliminary data.</text>
</comment>
<organism evidence="2 3">
    <name type="scientific">Candidatus Woesebacteria bacterium GW2011_GWA1_39_8</name>
    <dbReference type="NCBI Taxonomy" id="1618552"/>
    <lineage>
        <taxon>Bacteria</taxon>
        <taxon>Candidatus Woeseibacteriota</taxon>
    </lineage>
</organism>
<evidence type="ECO:0000313" key="3">
    <source>
        <dbReference type="Proteomes" id="UP000034793"/>
    </source>
</evidence>
<protein>
    <submittedName>
        <fullName evidence="2">Uncharacterized protein</fullName>
    </submittedName>
</protein>
<reference evidence="2 3" key="1">
    <citation type="journal article" date="2015" name="Nature">
        <title>rRNA introns, odd ribosomes, and small enigmatic genomes across a large radiation of phyla.</title>
        <authorList>
            <person name="Brown C.T."/>
            <person name="Hug L.A."/>
            <person name="Thomas B.C."/>
            <person name="Sharon I."/>
            <person name="Castelle C.J."/>
            <person name="Singh A."/>
            <person name="Wilkins M.J."/>
            <person name="Williams K.H."/>
            <person name="Banfield J.F."/>
        </authorList>
    </citation>
    <scope>NUCLEOTIDE SEQUENCE [LARGE SCALE GENOMIC DNA]</scope>
</reference>
<keyword evidence="1" id="KW-0175">Coiled coil</keyword>
<evidence type="ECO:0000313" key="2">
    <source>
        <dbReference type="EMBL" id="KKR29690.1"/>
    </source>
</evidence>
<evidence type="ECO:0000256" key="1">
    <source>
        <dbReference type="SAM" id="Coils"/>
    </source>
</evidence>
<sequence length="163" mass="19086">MKIDRQIENKKAIIKEYADLLNEIEKEEKYLSDIDELELSDKLAIKGIWTKIQCHEQVLKIILLSIIESRENELRKMEAHRLKVAIPEFEKLSAECNMNLPAVIKKAEKHIGKEPKAVTDEINLLLNQYSIENDNLNQEARNDIYSALIRHLNFLSQTYKQNQ</sequence>
<dbReference type="AlphaFoldDB" id="A0A0G0S4R4"/>
<name>A0A0G0S4R4_9BACT</name>
<dbReference type="EMBL" id="LBXL01000025">
    <property type="protein sequence ID" value="KKR29690.1"/>
    <property type="molecule type" value="Genomic_DNA"/>
</dbReference>
<dbReference type="Proteomes" id="UP000034793">
    <property type="component" value="Unassembled WGS sequence"/>
</dbReference>
<feature type="coiled-coil region" evidence="1">
    <location>
        <begin position="3"/>
        <end position="30"/>
    </location>
</feature>
<proteinExistence type="predicted"/>
<gene>
    <name evidence="2" type="ORF">UT61_C0025G0022</name>
</gene>